<evidence type="ECO:0000256" key="5">
    <source>
        <dbReference type="ARBA" id="ARBA00022448"/>
    </source>
</evidence>
<dbReference type="CDD" id="cd16325">
    <property type="entry name" value="LolA"/>
    <property type="match status" value="1"/>
</dbReference>
<sequence length="222" mass="24377" precursor="true">MTRNRIVLCIVTLFALGVAGLAQAATGPARARLDAFATGLHSLTGHFSQTLTNVNGQGSKTSSGTLALEAPREFRWDTTTPYKQTIVADGGRVWMYDPELEQVTVREQSTEEAHSPLTVLTDLKQLDKEFNASERGEKDGLAWLRLTSTSKDAQFAWVDLGFDANGLARMTFRDQLGATTEIRFSQWQRNPVLPPGTFNFVPPEGADVIGDVPQISIQPIRD</sequence>
<comment type="subunit">
    <text evidence="3 10">Monomer.</text>
</comment>
<keyword evidence="11" id="KW-0449">Lipoprotein</keyword>
<keyword evidence="6 10" id="KW-0732">Signal</keyword>
<evidence type="ECO:0000256" key="9">
    <source>
        <dbReference type="ARBA" id="ARBA00023186"/>
    </source>
</evidence>
<dbReference type="GO" id="GO:0044874">
    <property type="term" value="P:lipoprotein localization to outer membrane"/>
    <property type="evidence" value="ECO:0007669"/>
    <property type="project" value="UniProtKB-UniRule"/>
</dbReference>
<evidence type="ECO:0000256" key="3">
    <source>
        <dbReference type="ARBA" id="ARBA00011245"/>
    </source>
</evidence>
<keyword evidence="5 10" id="KW-0813">Transport</keyword>
<dbReference type="RefSeq" id="WP_395118724.1">
    <property type="nucleotide sequence ID" value="NZ_CP170721.1"/>
</dbReference>
<dbReference type="HAMAP" id="MF_00240">
    <property type="entry name" value="LolA"/>
    <property type="match status" value="1"/>
</dbReference>
<evidence type="ECO:0000256" key="6">
    <source>
        <dbReference type="ARBA" id="ARBA00022729"/>
    </source>
</evidence>
<name>A0AB74UY75_9GAMM</name>
<dbReference type="InterPro" id="IPR029046">
    <property type="entry name" value="LolA/LolB/LppX"/>
</dbReference>
<gene>
    <name evidence="10 11" type="primary">lolA</name>
    <name evidence="11" type="ORF">ACFYG5_06230</name>
</gene>
<protein>
    <recommendedName>
        <fullName evidence="4 10">Outer-membrane lipoprotein carrier protein</fullName>
    </recommendedName>
</protein>
<dbReference type="PANTHER" id="PTHR35869:SF1">
    <property type="entry name" value="OUTER-MEMBRANE LIPOPROTEIN CARRIER PROTEIN"/>
    <property type="match status" value="1"/>
</dbReference>
<evidence type="ECO:0000256" key="10">
    <source>
        <dbReference type="HAMAP-Rule" id="MF_00240"/>
    </source>
</evidence>
<dbReference type="Gene3D" id="2.50.20.10">
    <property type="entry name" value="Lipoprotein localisation LolA/LolB/LppX"/>
    <property type="match status" value="1"/>
</dbReference>
<accession>A0AB74UY75</accession>
<dbReference type="SUPFAM" id="SSF89392">
    <property type="entry name" value="Prokaryotic lipoproteins and lipoprotein localization factors"/>
    <property type="match status" value="1"/>
</dbReference>
<comment type="similarity">
    <text evidence="2 10">Belongs to the LolA family.</text>
</comment>
<dbReference type="AlphaFoldDB" id="A0AB74UY75"/>
<keyword evidence="7 10" id="KW-0574">Periplasm</keyword>
<dbReference type="InterPro" id="IPR004564">
    <property type="entry name" value="OM_lipoprot_carrier_LolA-like"/>
</dbReference>
<proteinExistence type="inferred from homology"/>
<dbReference type="GO" id="GO:0042953">
    <property type="term" value="P:lipoprotein transport"/>
    <property type="evidence" value="ECO:0007669"/>
    <property type="project" value="InterPro"/>
</dbReference>
<reference evidence="11" key="1">
    <citation type="submission" date="2024-10" db="EMBL/GenBank/DDBJ databases">
        <authorList>
            <person name="Lesea H.P."/>
            <person name="Kuehl J.V."/>
            <person name="Chandonia J.-M."/>
        </authorList>
    </citation>
    <scope>NUCLEOTIDE SEQUENCE</scope>
    <source>
        <strain evidence="11">FW102-FHT14D07</strain>
    </source>
</reference>
<dbReference type="GO" id="GO:0030288">
    <property type="term" value="C:outer membrane-bounded periplasmic space"/>
    <property type="evidence" value="ECO:0007669"/>
    <property type="project" value="TreeGrafter"/>
</dbReference>
<evidence type="ECO:0000256" key="1">
    <source>
        <dbReference type="ARBA" id="ARBA00004418"/>
    </source>
</evidence>
<keyword evidence="8 10" id="KW-0653">Protein transport</keyword>
<evidence type="ECO:0000256" key="2">
    <source>
        <dbReference type="ARBA" id="ARBA00007615"/>
    </source>
</evidence>
<evidence type="ECO:0000256" key="4">
    <source>
        <dbReference type="ARBA" id="ARBA00014035"/>
    </source>
</evidence>
<organism evidence="11">
    <name type="scientific">Rhodanobacter sp. FW102-FHT14D07</name>
    <dbReference type="NCBI Taxonomy" id="3351462"/>
    <lineage>
        <taxon>Bacteria</taxon>
        <taxon>Pseudomonadati</taxon>
        <taxon>Pseudomonadota</taxon>
        <taxon>Gammaproteobacteria</taxon>
        <taxon>Lysobacterales</taxon>
        <taxon>Rhodanobacteraceae</taxon>
        <taxon>Rhodanobacter</taxon>
    </lineage>
</organism>
<feature type="signal peptide" evidence="10">
    <location>
        <begin position="1"/>
        <end position="24"/>
    </location>
</feature>
<evidence type="ECO:0000256" key="7">
    <source>
        <dbReference type="ARBA" id="ARBA00022764"/>
    </source>
</evidence>
<evidence type="ECO:0000256" key="8">
    <source>
        <dbReference type="ARBA" id="ARBA00022927"/>
    </source>
</evidence>
<comment type="subcellular location">
    <subcellularLocation>
        <location evidence="1 10">Periplasm</location>
    </subcellularLocation>
</comment>
<dbReference type="PANTHER" id="PTHR35869">
    <property type="entry name" value="OUTER-MEMBRANE LIPOPROTEIN CARRIER PROTEIN"/>
    <property type="match status" value="1"/>
</dbReference>
<feature type="chain" id="PRO_5044353548" description="Outer-membrane lipoprotein carrier protein" evidence="10">
    <location>
        <begin position="25"/>
        <end position="222"/>
    </location>
</feature>
<dbReference type="EMBL" id="CP170721">
    <property type="protein sequence ID" value="XIA19729.1"/>
    <property type="molecule type" value="Genomic_DNA"/>
</dbReference>
<keyword evidence="9 10" id="KW-0143">Chaperone</keyword>
<dbReference type="NCBIfam" id="TIGR00547">
    <property type="entry name" value="lolA"/>
    <property type="match status" value="1"/>
</dbReference>
<dbReference type="Pfam" id="PF03548">
    <property type="entry name" value="LolA"/>
    <property type="match status" value="1"/>
</dbReference>
<evidence type="ECO:0000313" key="11">
    <source>
        <dbReference type="EMBL" id="XIA19729.1"/>
    </source>
</evidence>
<dbReference type="InterPro" id="IPR018323">
    <property type="entry name" value="OM_lipoprot_carrier_LolA_Pbac"/>
</dbReference>
<comment type="function">
    <text evidence="10">Participates in the translocation of lipoproteins from the inner membrane to the outer membrane. Only forms a complex with a lipoprotein if the residue after the N-terminal Cys is not an aspartate (The Asp acts as a targeting signal to indicate that the lipoprotein should stay in the inner membrane).</text>
</comment>